<name>A0ABT2TF58_9FIRM</name>
<dbReference type="NCBIfam" id="NF009905">
    <property type="entry name" value="PRK13368.1"/>
    <property type="match status" value="1"/>
</dbReference>
<dbReference type="CDD" id="cd04647">
    <property type="entry name" value="LbH_MAT_like"/>
    <property type="match status" value="1"/>
</dbReference>
<evidence type="ECO:0000256" key="1">
    <source>
        <dbReference type="ARBA" id="ARBA00022679"/>
    </source>
</evidence>
<dbReference type="GO" id="GO:0008690">
    <property type="term" value="F:3-deoxy-manno-octulosonate cytidylyltransferase activity"/>
    <property type="evidence" value="ECO:0007669"/>
    <property type="project" value="UniProtKB-EC"/>
</dbReference>
<dbReference type="SUPFAM" id="SSF53448">
    <property type="entry name" value="Nucleotide-diphospho-sugar transferases"/>
    <property type="match status" value="1"/>
</dbReference>
<dbReference type="Gene3D" id="3.90.550.10">
    <property type="entry name" value="Spore Coat Polysaccharide Biosynthesis Protein SpsA, Chain A"/>
    <property type="match status" value="1"/>
</dbReference>
<keyword evidence="2 4" id="KW-0548">Nucleotidyltransferase</keyword>
<dbReference type="HAMAP" id="MF_00057">
    <property type="entry name" value="KdsB"/>
    <property type="match status" value="1"/>
</dbReference>
<dbReference type="NCBIfam" id="TIGR00466">
    <property type="entry name" value="kdsB"/>
    <property type="match status" value="1"/>
</dbReference>
<dbReference type="InterPro" id="IPR004528">
    <property type="entry name" value="KdsB"/>
</dbReference>
<dbReference type="PANTHER" id="PTHR42866">
    <property type="entry name" value="3-DEOXY-MANNO-OCTULOSONATE CYTIDYLYLTRANSFERASE"/>
    <property type="match status" value="1"/>
</dbReference>
<evidence type="ECO:0000313" key="6">
    <source>
        <dbReference type="Proteomes" id="UP001652442"/>
    </source>
</evidence>
<dbReference type="NCBIfam" id="NF003950">
    <property type="entry name" value="PRK05450.1-3"/>
    <property type="match status" value="1"/>
</dbReference>
<comment type="function">
    <text evidence="4">Activates KDO (a required 8-carbon sugar) for incorporation into bacterial lipopolysaccharide in Gram-negative bacteria.</text>
</comment>
<dbReference type="EC" id="2.7.7.38" evidence="4"/>
<dbReference type="Pfam" id="PF02348">
    <property type="entry name" value="CTP_transf_3"/>
    <property type="match status" value="1"/>
</dbReference>
<dbReference type="InterPro" id="IPR011004">
    <property type="entry name" value="Trimer_LpxA-like_sf"/>
</dbReference>
<gene>
    <name evidence="4 5" type="primary">kdsB</name>
    <name evidence="5" type="ORF">OCV88_00535</name>
</gene>
<sequence>MAHKYKIIWIENGKERELSADEKIENLNIITNEVTKDNIIKIHAPARFSKGTVIDLRGIATAIEINSSKFSYNFSIITCLNGKNMKIRFGKDISMWKDTYFFLNDDYSEIDIGDGCMFSKNVAIWASDGHAIIDKNTEKLLNKSIGKVKIGDRVWIGTHVTINKDVQIGNDCVIGEGSVVFNSISESNCIISGNPAHIVKRNVIWKRNRPHGWEYHNFSSKESKLINEIKERKIISVIPARYQSSRFPGKPLAKICGKPMIQWVYEQVKSVREISDVYVATDDQRIYDTVLGFGGKVIMTGDCTCGSERVYQACQYLEADIVLNIQGDEPLIKKEMILDLISAFNDPDVYMATLKKRIVQLNDINNSNIVKVITNSSDNAIYFSRSIVPYNRDQLDEISYYKHVGVYGYKKEFLAKFVKLPKTKLEICENLEQLRAIENDYKIRVIETEHDSIGVDLPEHINIVENVIEKERFKNE</sequence>
<dbReference type="InterPro" id="IPR029044">
    <property type="entry name" value="Nucleotide-diphossugar_trans"/>
</dbReference>
<protein>
    <recommendedName>
        <fullName evidence="4">3-deoxy-manno-octulosonate cytidylyltransferase</fullName>
        <ecNumber evidence="4">2.7.7.38</ecNumber>
    </recommendedName>
    <alternativeName>
        <fullName evidence="4">CMP-2-keto-3-deoxyoctulosonic acid synthase</fullName>
        <shortName evidence="4">CKS</shortName>
        <shortName evidence="4">CMP-KDO synthase</shortName>
    </alternativeName>
</protein>
<dbReference type="PANTHER" id="PTHR42866:SF2">
    <property type="entry name" value="3-DEOXY-MANNO-OCTULOSONATE CYTIDYLYLTRANSFERASE, MITOCHONDRIAL"/>
    <property type="match status" value="1"/>
</dbReference>
<keyword evidence="6" id="KW-1185">Reference proteome</keyword>
<dbReference type="Pfam" id="PF00132">
    <property type="entry name" value="Hexapep"/>
    <property type="match status" value="1"/>
</dbReference>
<keyword evidence="1 4" id="KW-0808">Transferase</keyword>
<dbReference type="Gene3D" id="2.160.10.10">
    <property type="entry name" value="Hexapeptide repeat proteins"/>
    <property type="match status" value="1"/>
</dbReference>
<comment type="similarity">
    <text evidence="4">Belongs to the KdsB family.</text>
</comment>
<comment type="subcellular location">
    <subcellularLocation>
        <location evidence="4">Cytoplasm</location>
    </subcellularLocation>
</comment>
<comment type="catalytic activity">
    <reaction evidence="4">
        <text>3-deoxy-alpha-D-manno-oct-2-ulosonate + CTP = CMP-3-deoxy-beta-D-manno-octulosonate + diphosphate</text>
        <dbReference type="Rhea" id="RHEA:23448"/>
        <dbReference type="ChEBI" id="CHEBI:33019"/>
        <dbReference type="ChEBI" id="CHEBI:37563"/>
        <dbReference type="ChEBI" id="CHEBI:85986"/>
        <dbReference type="ChEBI" id="CHEBI:85987"/>
        <dbReference type="EC" id="2.7.7.38"/>
    </reaction>
</comment>
<accession>A0ABT2TF58</accession>
<organism evidence="5 6">
    <name type="scientific">Brotonthovivens ammoniilytica</name>
    <dbReference type="NCBI Taxonomy" id="2981725"/>
    <lineage>
        <taxon>Bacteria</taxon>
        <taxon>Bacillati</taxon>
        <taxon>Bacillota</taxon>
        <taxon>Clostridia</taxon>
        <taxon>Lachnospirales</taxon>
        <taxon>Lachnospiraceae</taxon>
        <taxon>Brotonthovivens</taxon>
    </lineage>
</organism>
<dbReference type="EMBL" id="JAOQJQ010000001">
    <property type="protein sequence ID" value="MCU6760819.1"/>
    <property type="molecule type" value="Genomic_DNA"/>
</dbReference>
<dbReference type="CDD" id="cd02517">
    <property type="entry name" value="CMP-KDO-Synthetase"/>
    <property type="match status" value="1"/>
</dbReference>
<dbReference type="NCBIfam" id="NF003952">
    <property type="entry name" value="PRK05450.1-5"/>
    <property type="match status" value="1"/>
</dbReference>
<dbReference type="Proteomes" id="UP001652442">
    <property type="component" value="Unassembled WGS sequence"/>
</dbReference>
<dbReference type="InterPro" id="IPR003329">
    <property type="entry name" value="Cytidylyl_trans"/>
</dbReference>
<comment type="pathway">
    <text evidence="4">Nucleotide-sugar biosynthesis; CMP-3-deoxy-D-manno-octulosonate biosynthesis; CMP-3-deoxy-D-manno-octulosonate from 3-deoxy-D-manno-octulosonate and CTP: step 1/1.</text>
</comment>
<evidence type="ECO:0000313" key="5">
    <source>
        <dbReference type="EMBL" id="MCU6760819.1"/>
    </source>
</evidence>
<evidence type="ECO:0000256" key="4">
    <source>
        <dbReference type="HAMAP-Rule" id="MF_00057"/>
    </source>
</evidence>
<dbReference type="InterPro" id="IPR001451">
    <property type="entry name" value="Hexapep"/>
</dbReference>
<dbReference type="RefSeq" id="WP_158423700.1">
    <property type="nucleotide sequence ID" value="NZ_JAOQJQ010000001.1"/>
</dbReference>
<evidence type="ECO:0000256" key="3">
    <source>
        <dbReference type="ARBA" id="ARBA00022985"/>
    </source>
</evidence>
<keyword evidence="4" id="KW-0963">Cytoplasm</keyword>
<evidence type="ECO:0000256" key="2">
    <source>
        <dbReference type="ARBA" id="ARBA00022695"/>
    </source>
</evidence>
<keyword evidence="3 4" id="KW-0448">Lipopolysaccharide biosynthesis</keyword>
<reference evidence="5 6" key="1">
    <citation type="journal article" date="2021" name="ISME Commun">
        <title>Automated analysis of genomic sequences facilitates high-throughput and comprehensive description of bacteria.</title>
        <authorList>
            <person name="Hitch T.C.A."/>
        </authorList>
    </citation>
    <scope>NUCLEOTIDE SEQUENCE [LARGE SCALE GENOMIC DNA]</scope>
    <source>
        <strain evidence="5 6">Sanger_109</strain>
    </source>
</reference>
<comment type="caution">
    <text evidence="5">The sequence shown here is derived from an EMBL/GenBank/DDBJ whole genome shotgun (WGS) entry which is preliminary data.</text>
</comment>
<dbReference type="SUPFAM" id="SSF51161">
    <property type="entry name" value="Trimeric LpxA-like enzymes"/>
    <property type="match status" value="1"/>
</dbReference>
<proteinExistence type="inferred from homology"/>